<dbReference type="RefSeq" id="WP_157459583.1">
    <property type="nucleotide sequence ID" value="NZ_WQLB01000015.1"/>
</dbReference>
<dbReference type="SUPFAM" id="SSF52540">
    <property type="entry name" value="P-loop containing nucleoside triphosphate hydrolases"/>
    <property type="match status" value="1"/>
</dbReference>
<accession>A0A7C9HZ70</accession>
<dbReference type="GO" id="GO:0005524">
    <property type="term" value="F:ATP binding"/>
    <property type="evidence" value="ECO:0007669"/>
    <property type="project" value="InterPro"/>
</dbReference>
<proteinExistence type="predicted"/>
<dbReference type="InterPro" id="IPR027417">
    <property type="entry name" value="P-loop_NTPase"/>
</dbReference>
<comment type="caution">
    <text evidence="2">The sequence shown here is derived from an EMBL/GenBank/DDBJ whole genome shotgun (WGS) entry which is preliminary data.</text>
</comment>
<dbReference type="InterPro" id="IPR003593">
    <property type="entry name" value="AAA+_ATPase"/>
</dbReference>
<protein>
    <submittedName>
        <fullName evidence="2">AAA domain-containing protein</fullName>
    </submittedName>
</protein>
<name>A0A7C9HZ70_9DEIO</name>
<dbReference type="AlphaFoldDB" id="A0A7C9HZ70"/>
<dbReference type="InterPro" id="IPR011704">
    <property type="entry name" value="ATPase_dyneun-rel_AAA"/>
</dbReference>
<dbReference type="GO" id="GO:0016887">
    <property type="term" value="F:ATP hydrolysis activity"/>
    <property type="evidence" value="ECO:0007669"/>
    <property type="project" value="InterPro"/>
</dbReference>
<reference evidence="2 3" key="1">
    <citation type="submission" date="2019-12" db="EMBL/GenBank/DDBJ databases">
        <title>Deinococcus sp. HMF7620 Genome sequencing and assembly.</title>
        <authorList>
            <person name="Kang H."/>
            <person name="Kim H."/>
            <person name="Joh K."/>
        </authorList>
    </citation>
    <scope>NUCLEOTIDE SEQUENCE [LARGE SCALE GENOMIC DNA]</scope>
    <source>
        <strain evidence="2 3">HMF7620</strain>
    </source>
</reference>
<gene>
    <name evidence="2" type="ORF">GO986_12205</name>
</gene>
<keyword evidence="3" id="KW-1185">Reference proteome</keyword>
<dbReference type="Gene3D" id="3.40.50.300">
    <property type="entry name" value="P-loop containing nucleotide triphosphate hydrolases"/>
    <property type="match status" value="1"/>
</dbReference>
<organism evidence="2 3">
    <name type="scientific">Deinococcus arboris</name>
    <dbReference type="NCBI Taxonomy" id="2682977"/>
    <lineage>
        <taxon>Bacteria</taxon>
        <taxon>Thermotogati</taxon>
        <taxon>Deinococcota</taxon>
        <taxon>Deinococci</taxon>
        <taxon>Deinococcales</taxon>
        <taxon>Deinococcaceae</taxon>
        <taxon>Deinococcus</taxon>
    </lineage>
</organism>
<feature type="domain" description="AAA+ ATPase" evidence="1">
    <location>
        <begin position="242"/>
        <end position="413"/>
    </location>
</feature>
<dbReference type="EMBL" id="WQLB01000015">
    <property type="protein sequence ID" value="MVN87528.1"/>
    <property type="molecule type" value="Genomic_DNA"/>
</dbReference>
<evidence type="ECO:0000313" key="3">
    <source>
        <dbReference type="Proteomes" id="UP000483286"/>
    </source>
</evidence>
<sequence length="523" mass="56177">MTNFWGAVTRIAYSHTKSQAVWPSLAHQAPIPDACHSRLKDTDQPSVVGLGVVVGICALLRGEVFLSQAADEVTVCYMSTAASSATRRRMRAHLARPSGLHLQGGVGRTGPFVLAVATAVLAQPPALQEITERWWALIGELTRVRGARTTAEPSFSAADLRHASNDPQATQALMALVDSVYYGLKAVYMAGDLTHEDSEPPAPITEEPLGRLTVLGVPAPSGGRTLVPGNTITEQLQRAARRGGRVLLVGPTGTFKTETAKATAVALARPMFVVKGSPDMEDRDFLGGYQMLDGAPQWVDGPFTQAFVRAQQEGVVLLFDELLRTDPINLSSAVGYLDHVSAQEAALMGVSGLPDGRYYVLRLKNGELVWAPVVNVLLIATTNLGDGYLQAGQGIDSALLGRFSRIIDMEYAEADVALALYGRLFGDAALVASAYAVELDTRENHVSRSGLLEREANPRVVISWLELVQALMEDGWPRHEAFRLAAESTLMPFCVARDPGGRLDPSALADLRRVVDAQALPLV</sequence>
<dbReference type="Proteomes" id="UP000483286">
    <property type="component" value="Unassembled WGS sequence"/>
</dbReference>
<evidence type="ECO:0000313" key="2">
    <source>
        <dbReference type="EMBL" id="MVN87528.1"/>
    </source>
</evidence>
<dbReference type="SMART" id="SM00382">
    <property type="entry name" value="AAA"/>
    <property type="match status" value="1"/>
</dbReference>
<evidence type="ECO:0000259" key="1">
    <source>
        <dbReference type="SMART" id="SM00382"/>
    </source>
</evidence>
<dbReference type="Pfam" id="PF07728">
    <property type="entry name" value="AAA_5"/>
    <property type="match status" value="1"/>
</dbReference>